<dbReference type="AlphaFoldDB" id="A0AAD9PDQ7"/>
<name>A0AAD9PDQ7_RIDPI</name>
<evidence type="ECO:0000256" key="1">
    <source>
        <dbReference type="SAM" id="MobiDB-lite"/>
    </source>
</evidence>
<protein>
    <submittedName>
        <fullName evidence="2">Uncharacterized protein</fullName>
    </submittedName>
</protein>
<keyword evidence="3" id="KW-1185">Reference proteome</keyword>
<proteinExistence type="predicted"/>
<evidence type="ECO:0000313" key="2">
    <source>
        <dbReference type="EMBL" id="KAK2192961.1"/>
    </source>
</evidence>
<sequence length="198" mass="22044">MKPGFVSDAMSAWGTLYRGPHAAYGVRRGISRPNARAAPSVHVTTRDDAVSTAPSTTSPIGASRFAAFPRLVDVTSPSHRRDLRQERHVGTIRPSPLLPSTSPGVTHAPALPLLFLPFLPPTPREGSRRTLPPPVFIITPYLVGRRRHRGRCRRSVRNRHRRARRRHNIKVWGPEVGPLVHRHCHKLSELPPVLSPIT</sequence>
<reference evidence="2" key="1">
    <citation type="journal article" date="2023" name="Mol. Biol. Evol.">
        <title>Third-Generation Sequencing Reveals the Adaptive Role of the Epigenome in Three Deep-Sea Polychaetes.</title>
        <authorList>
            <person name="Perez M."/>
            <person name="Aroh O."/>
            <person name="Sun Y."/>
            <person name="Lan Y."/>
            <person name="Juniper S.K."/>
            <person name="Young C.R."/>
            <person name="Angers B."/>
            <person name="Qian P.Y."/>
        </authorList>
    </citation>
    <scope>NUCLEOTIDE SEQUENCE</scope>
    <source>
        <strain evidence="2">R07B-5</strain>
    </source>
</reference>
<feature type="region of interest" description="Disordered" evidence="1">
    <location>
        <begin position="35"/>
        <end position="61"/>
    </location>
</feature>
<organism evidence="2 3">
    <name type="scientific">Ridgeia piscesae</name>
    <name type="common">Tubeworm</name>
    <dbReference type="NCBI Taxonomy" id="27915"/>
    <lineage>
        <taxon>Eukaryota</taxon>
        <taxon>Metazoa</taxon>
        <taxon>Spiralia</taxon>
        <taxon>Lophotrochozoa</taxon>
        <taxon>Annelida</taxon>
        <taxon>Polychaeta</taxon>
        <taxon>Sedentaria</taxon>
        <taxon>Canalipalpata</taxon>
        <taxon>Sabellida</taxon>
        <taxon>Siboglinidae</taxon>
        <taxon>Ridgeia</taxon>
    </lineage>
</organism>
<comment type="caution">
    <text evidence="2">The sequence shown here is derived from an EMBL/GenBank/DDBJ whole genome shotgun (WGS) entry which is preliminary data.</text>
</comment>
<dbReference type="EMBL" id="JAODUO010000019">
    <property type="protein sequence ID" value="KAK2192961.1"/>
    <property type="molecule type" value="Genomic_DNA"/>
</dbReference>
<gene>
    <name evidence="2" type="ORF">NP493_19g04007</name>
</gene>
<dbReference type="Proteomes" id="UP001209878">
    <property type="component" value="Unassembled WGS sequence"/>
</dbReference>
<evidence type="ECO:0000313" key="3">
    <source>
        <dbReference type="Proteomes" id="UP001209878"/>
    </source>
</evidence>
<accession>A0AAD9PDQ7</accession>